<dbReference type="PANTHER" id="PTHR34308">
    <property type="entry name" value="COBALAMIN BIOSYNTHESIS PROTEIN CBIB"/>
    <property type="match status" value="1"/>
</dbReference>
<keyword evidence="4" id="KW-1003">Cell membrane</keyword>
<evidence type="ECO:0000313" key="10">
    <source>
        <dbReference type="EMBL" id="VAX34076.1"/>
    </source>
</evidence>
<evidence type="ECO:0000256" key="5">
    <source>
        <dbReference type="ARBA" id="ARBA00022573"/>
    </source>
</evidence>
<comment type="similarity">
    <text evidence="3">Belongs to the CobD/CbiB family.</text>
</comment>
<dbReference type="GO" id="GO:0048472">
    <property type="term" value="F:threonine-phosphate decarboxylase activity"/>
    <property type="evidence" value="ECO:0007669"/>
    <property type="project" value="InterPro"/>
</dbReference>
<proteinExistence type="inferred from homology"/>
<dbReference type="GO" id="GO:0009236">
    <property type="term" value="P:cobalamin biosynthetic process"/>
    <property type="evidence" value="ECO:0007669"/>
    <property type="project" value="UniProtKB-UniPathway"/>
</dbReference>
<keyword evidence="10" id="KW-0436">Ligase</keyword>
<keyword evidence="8 9" id="KW-0472">Membrane</keyword>
<dbReference type="EC" id="6.3.1.10" evidence="10"/>
<feature type="transmembrane region" description="Helical" evidence="9">
    <location>
        <begin position="224"/>
        <end position="245"/>
    </location>
</feature>
<dbReference type="HAMAP" id="MF_00024">
    <property type="entry name" value="CobD_CbiB"/>
    <property type="match status" value="1"/>
</dbReference>
<feature type="transmembrane region" description="Helical" evidence="9">
    <location>
        <begin position="317"/>
        <end position="338"/>
    </location>
</feature>
<feature type="transmembrane region" description="Helical" evidence="9">
    <location>
        <begin position="167"/>
        <end position="189"/>
    </location>
</feature>
<evidence type="ECO:0000256" key="6">
    <source>
        <dbReference type="ARBA" id="ARBA00022692"/>
    </source>
</evidence>
<dbReference type="PANTHER" id="PTHR34308:SF1">
    <property type="entry name" value="COBALAMIN BIOSYNTHESIS PROTEIN CBIB"/>
    <property type="match status" value="1"/>
</dbReference>
<dbReference type="GO" id="GO:0005886">
    <property type="term" value="C:plasma membrane"/>
    <property type="evidence" value="ECO:0007669"/>
    <property type="project" value="UniProtKB-SubCell"/>
</dbReference>
<comment type="subcellular location">
    <subcellularLocation>
        <location evidence="1">Cell membrane</location>
        <topology evidence="1">Multi-pass membrane protein</topology>
    </subcellularLocation>
</comment>
<comment type="pathway">
    <text evidence="2">Cofactor biosynthesis; adenosylcobalamin biosynthesis.</text>
</comment>
<keyword evidence="5" id="KW-0169">Cobalamin biosynthesis</keyword>
<gene>
    <name evidence="10" type="ORF">MNBD_NITROSPIRAE03-1299</name>
</gene>
<accession>A0A3B1CTY0</accession>
<name>A0A3B1CTY0_9ZZZZ</name>
<feature type="transmembrane region" description="Helical" evidence="9">
    <location>
        <begin position="89"/>
        <end position="110"/>
    </location>
</feature>
<evidence type="ECO:0000256" key="7">
    <source>
        <dbReference type="ARBA" id="ARBA00022989"/>
    </source>
</evidence>
<evidence type="ECO:0000256" key="2">
    <source>
        <dbReference type="ARBA" id="ARBA00004953"/>
    </source>
</evidence>
<dbReference type="EMBL" id="UOGI01000249">
    <property type="protein sequence ID" value="VAX34076.1"/>
    <property type="molecule type" value="Genomic_DNA"/>
</dbReference>
<keyword evidence="7 9" id="KW-1133">Transmembrane helix</keyword>
<dbReference type="UniPathway" id="UPA00148"/>
<feature type="transmembrane region" description="Helical" evidence="9">
    <location>
        <begin position="56"/>
        <end position="77"/>
    </location>
</feature>
<dbReference type="AlphaFoldDB" id="A0A3B1CTY0"/>
<evidence type="ECO:0000256" key="3">
    <source>
        <dbReference type="ARBA" id="ARBA00006263"/>
    </source>
</evidence>
<evidence type="ECO:0000256" key="1">
    <source>
        <dbReference type="ARBA" id="ARBA00004651"/>
    </source>
</evidence>
<evidence type="ECO:0000256" key="4">
    <source>
        <dbReference type="ARBA" id="ARBA00022475"/>
    </source>
</evidence>
<evidence type="ECO:0000256" key="8">
    <source>
        <dbReference type="ARBA" id="ARBA00023136"/>
    </source>
</evidence>
<dbReference type="InterPro" id="IPR004485">
    <property type="entry name" value="Cobalamin_biosynth_CobD/CbiB"/>
</dbReference>
<keyword evidence="6 9" id="KW-0812">Transmembrane</keyword>
<dbReference type="GO" id="GO:0043757">
    <property type="term" value="F:adenosylcobinamide-phosphate synthase activity"/>
    <property type="evidence" value="ECO:0007669"/>
    <property type="project" value="UniProtKB-EC"/>
</dbReference>
<protein>
    <submittedName>
        <fullName evidence="10">Adenosylcobinamide-phosphate synthase</fullName>
        <ecNumber evidence="10">6.3.1.10</ecNumber>
    </submittedName>
</protein>
<evidence type="ECO:0000256" key="9">
    <source>
        <dbReference type="SAM" id="Phobius"/>
    </source>
</evidence>
<dbReference type="Pfam" id="PF03186">
    <property type="entry name" value="CobD_Cbib"/>
    <property type="match status" value="1"/>
</dbReference>
<organism evidence="10">
    <name type="scientific">hydrothermal vent metagenome</name>
    <dbReference type="NCBI Taxonomy" id="652676"/>
    <lineage>
        <taxon>unclassified sequences</taxon>
        <taxon>metagenomes</taxon>
        <taxon>ecological metagenomes</taxon>
    </lineage>
</organism>
<sequence>MIFGGVPAQLVLAFLVDSLIGDPRWIPHPIRCIGVFIAWLEGRARRVCHSPVTEKVSGGVVVALVVGITYLLTYLFTETVSSVFRNVSILNIISLNDIVIALAASLTIALRGLRESAGNVLSELKRSDLDSARGQLGHIVGRDTEGLNAEGVLRATMETLSENVSDGVIAPMFYFAIGGLPLAMAYKAINTLDSMLGYRNERYINFGYVAARLDDIANYIPARLTAWAIIFSAAVLLPVSSGKVSPSKAVRVMLRDGRKHSSPNAGLPEAAMAGALGIRLGGPVSYGGVVNEKPFIGEGKREIELEDGAMADRIIEAAGGIGMILCVMLSIAIHRILIV</sequence>
<dbReference type="NCBIfam" id="TIGR00380">
    <property type="entry name" value="cobal_cbiB"/>
    <property type="match status" value="1"/>
</dbReference>
<reference evidence="10" key="1">
    <citation type="submission" date="2018-06" db="EMBL/GenBank/DDBJ databases">
        <authorList>
            <person name="Zhirakovskaya E."/>
        </authorList>
    </citation>
    <scope>NUCLEOTIDE SEQUENCE</scope>
</reference>